<sequence length="186" mass="20797">MFKVKLLVLGPMGCGKTVLSNFLSRATEMSNISPTVGVRILEFEQSVDLEGRNTSVDVELWDCSGDHVYESCWPAFAQGVNGILFVFNPHRSNHDKELENLFSYFVGQSGLSPKCCLCLSNQLPESLNARLTSEPPPSFHNVHCIESNLETNPDAVRDEFKLFLSSVLVAISDKQNQEELSIMNRR</sequence>
<dbReference type="Pfam" id="PF08477">
    <property type="entry name" value="Roc"/>
    <property type="match status" value="1"/>
</dbReference>
<reference evidence="3" key="1">
    <citation type="submission" date="2021-01" db="EMBL/GenBank/DDBJ databases">
        <authorList>
            <person name="Li R."/>
            <person name="Bekaert M."/>
        </authorList>
    </citation>
    <scope>NUCLEOTIDE SEQUENCE</scope>
    <source>
        <strain evidence="3">Farmed</strain>
    </source>
</reference>
<dbReference type="Proteomes" id="UP000597762">
    <property type="component" value="Unassembled WGS sequence"/>
</dbReference>
<dbReference type="InterPro" id="IPR027417">
    <property type="entry name" value="P-loop_NTPase"/>
</dbReference>
<accession>A0A812AWV7</accession>
<evidence type="ECO:0000313" key="4">
    <source>
        <dbReference type="Proteomes" id="UP000597762"/>
    </source>
</evidence>
<name>A0A812AWV7_ACAPH</name>
<evidence type="ECO:0000256" key="2">
    <source>
        <dbReference type="ARBA" id="ARBA00023134"/>
    </source>
</evidence>
<organism evidence="3 4">
    <name type="scientific">Acanthosepion pharaonis</name>
    <name type="common">Pharaoh cuttlefish</name>
    <name type="synonym">Sepia pharaonis</name>
    <dbReference type="NCBI Taxonomy" id="158019"/>
    <lineage>
        <taxon>Eukaryota</taxon>
        <taxon>Metazoa</taxon>
        <taxon>Spiralia</taxon>
        <taxon>Lophotrochozoa</taxon>
        <taxon>Mollusca</taxon>
        <taxon>Cephalopoda</taxon>
        <taxon>Coleoidea</taxon>
        <taxon>Decapodiformes</taxon>
        <taxon>Sepiida</taxon>
        <taxon>Sepiina</taxon>
        <taxon>Sepiidae</taxon>
        <taxon>Acanthosepion</taxon>
    </lineage>
</organism>
<dbReference type="GO" id="GO:0005525">
    <property type="term" value="F:GTP binding"/>
    <property type="evidence" value="ECO:0007669"/>
    <property type="project" value="UniProtKB-KW"/>
</dbReference>
<gene>
    <name evidence="3" type="ORF">SPHA_6595</name>
</gene>
<dbReference type="OrthoDB" id="275177at2759"/>
<dbReference type="AlphaFoldDB" id="A0A812AWV7"/>
<keyword evidence="2" id="KW-0342">GTP-binding</keyword>
<protein>
    <submittedName>
        <fullName evidence="3">IFT22</fullName>
    </submittedName>
</protein>
<evidence type="ECO:0000256" key="1">
    <source>
        <dbReference type="ARBA" id="ARBA00022741"/>
    </source>
</evidence>
<proteinExistence type="predicted"/>
<keyword evidence="4" id="KW-1185">Reference proteome</keyword>
<dbReference type="PANTHER" id="PTHR24073">
    <property type="entry name" value="DRAB5-RELATED"/>
    <property type="match status" value="1"/>
</dbReference>
<evidence type="ECO:0000313" key="3">
    <source>
        <dbReference type="EMBL" id="CAE1160866.1"/>
    </source>
</evidence>
<dbReference type="EMBL" id="CAHIKZ030000215">
    <property type="protein sequence ID" value="CAE1160866.1"/>
    <property type="molecule type" value="Genomic_DNA"/>
</dbReference>
<dbReference type="SUPFAM" id="SSF52540">
    <property type="entry name" value="P-loop containing nucleoside triphosphate hydrolases"/>
    <property type="match status" value="1"/>
</dbReference>
<keyword evidence="1" id="KW-0547">Nucleotide-binding</keyword>
<comment type="caution">
    <text evidence="3">The sequence shown here is derived from an EMBL/GenBank/DDBJ whole genome shotgun (WGS) entry which is preliminary data.</text>
</comment>
<dbReference type="Gene3D" id="3.40.50.300">
    <property type="entry name" value="P-loop containing nucleotide triphosphate hydrolases"/>
    <property type="match status" value="1"/>
</dbReference>